<dbReference type="PANTHER" id="PTHR22602">
    <property type="entry name" value="TRANSFERASE CAF17, MITOCHONDRIAL-RELATED"/>
    <property type="match status" value="1"/>
</dbReference>
<proteinExistence type="predicted"/>
<sequence>VIEPLDWEVTTVLGTEEAVAPAGGMVVVLDFAGFTAVDLLGPAGSHPEPTDGVGTWEAERIRAGMPAMGSEIDGNTIPNATGQVERSVSFTKGCYTGQELVARIDSRTAGAPMRLVRISGTGAAPPAGADLRVEGDVVGTITSAVGTDNGFMALGYRKRSVLEVTAAEAHWEGGRESVVLRAA</sequence>
<dbReference type="GO" id="GO:0016226">
    <property type="term" value="P:iron-sulfur cluster assembly"/>
    <property type="evidence" value="ECO:0007669"/>
    <property type="project" value="TreeGrafter"/>
</dbReference>
<evidence type="ECO:0000256" key="2">
    <source>
        <dbReference type="ARBA" id="ARBA00022946"/>
    </source>
</evidence>
<dbReference type="InterPro" id="IPR017703">
    <property type="entry name" value="YgfZ/GCV_T_CS"/>
</dbReference>
<protein>
    <recommendedName>
        <fullName evidence="5">Aminomethyltransferase folate-binding domain-containing protein</fullName>
    </recommendedName>
</protein>
<dbReference type="SUPFAM" id="SSF103025">
    <property type="entry name" value="Folate-binding domain"/>
    <property type="match status" value="1"/>
</dbReference>
<accession>A0A382YME1</accession>
<dbReference type="GO" id="GO:0005739">
    <property type="term" value="C:mitochondrion"/>
    <property type="evidence" value="ECO:0007669"/>
    <property type="project" value="UniProtKB-SubCell"/>
</dbReference>
<gene>
    <name evidence="4" type="ORF">METZ01_LOCUS437104</name>
</gene>
<keyword evidence="3" id="KW-0496">Mitochondrion</keyword>
<evidence type="ECO:0000313" key="4">
    <source>
        <dbReference type="EMBL" id="SVD84250.1"/>
    </source>
</evidence>
<name>A0A382YME1_9ZZZZ</name>
<dbReference type="NCBIfam" id="TIGR03317">
    <property type="entry name" value="ygfZ_signature"/>
    <property type="match status" value="1"/>
</dbReference>
<dbReference type="InterPro" id="IPR045179">
    <property type="entry name" value="YgfZ/GcvT"/>
</dbReference>
<evidence type="ECO:0008006" key="5">
    <source>
        <dbReference type="Google" id="ProtNLM"/>
    </source>
</evidence>
<feature type="non-terminal residue" evidence="4">
    <location>
        <position position="1"/>
    </location>
</feature>
<dbReference type="InterPro" id="IPR027266">
    <property type="entry name" value="TrmE/GcvT-like"/>
</dbReference>
<dbReference type="Gene3D" id="3.30.1360.120">
    <property type="entry name" value="Probable tRNA modification gtpase trme, domain 1"/>
    <property type="match status" value="1"/>
</dbReference>
<reference evidence="4" key="1">
    <citation type="submission" date="2018-05" db="EMBL/GenBank/DDBJ databases">
        <authorList>
            <person name="Lanie J.A."/>
            <person name="Ng W.-L."/>
            <person name="Kazmierczak K.M."/>
            <person name="Andrzejewski T.M."/>
            <person name="Davidsen T.M."/>
            <person name="Wayne K.J."/>
            <person name="Tettelin H."/>
            <person name="Glass J.I."/>
            <person name="Rusch D."/>
            <person name="Podicherti R."/>
            <person name="Tsui H.-C.T."/>
            <person name="Winkler M.E."/>
        </authorList>
    </citation>
    <scope>NUCLEOTIDE SEQUENCE</scope>
</reference>
<organism evidence="4">
    <name type="scientific">marine metagenome</name>
    <dbReference type="NCBI Taxonomy" id="408172"/>
    <lineage>
        <taxon>unclassified sequences</taxon>
        <taxon>metagenomes</taxon>
        <taxon>ecological metagenomes</taxon>
    </lineage>
</organism>
<dbReference type="AlphaFoldDB" id="A0A382YME1"/>
<evidence type="ECO:0000256" key="1">
    <source>
        <dbReference type="ARBA" id="ARBA00004173"/>
    </source>
</evidence>
<evidence type="ECO:0000256" key="3">
    <source>
        <dbReference type="ARBA" id="ARBA00023128"/>
    </source>
</evidence>
<dbReference type="PANTHER" id="PTHR22602:SF0">
    <property type="entry name" value="TRANSFERASE CAF17, MITOCHONDRIAL-RELATED"/>
    <property type="match status" value="1"/>
</dbReference>
<comment type="subcellular location">
    <subcellularLocation>
        <location evidence="1">Mitochondrion</location>
    </subcellularLocation>
</comment>
<keyword evidence="2" id="KW-0809">Transit peptide</keyword>
<dbReference type="EMBL" id="UINC01176898">
    <property type="protein sequence ID" value="SVD84250.1"/>
    <property type="molecule type" value="Genomic_DNA"/>
</dbReference>